<proteinExistence type="predicted"/>
<organism evidence="2 3">
    <name type="scientific">Marinobacter confluentis</name>
    <dbReference type="NCBI Taxonomy" id="1697557"/>
    <lineage>
        <taxon>Bacteria</taxon>
        <taxon>Pseudomonadati</taxon>
        <taxon>Pseudomonadota</taxon>
        <taxon>Gammaproteobacteria</taxon>
        <taxon>Pseudomonadales</taxon>
        <taxon>Marinobacteraceae</taxon>
        <taxon>Marinobacter</taxon>
    </lineage>
</organism>
<dbReference type="RefSeq" id="WP_135802055.1">
    <property type="nucleotide sequence ID" value="NZ_SRPF01000001.1"/>
</dbReference>
<keyword evidence="1" id="KW-1133">Transmembrane helix</keyword>
<comment type="caution">
    <text evidence="2">The sequence shown here is derived from an EMBL/GenBank/DDBJ whole genome shotgun (WGS) entry which is preliminary data.</text>
</comment>
<evidence type="ECO:0000313" key="2">
    <source>
        <dbReference type="EMBL" id="TGN41670.1"/>
    </source>
</evidence>
<keyword evidence="3" id="KW-1185">Reference proteome</keyword>
<dbReference type="Proteomes" id="UP000298325">
    <property type="component" value="Unassembled WGS sequence"/>
</dbReference>
<name>A0A4Z1C7R9_9GAMM</name>
<evidence type="ECO:0000256" key="1">
    <source>
        <dbReference type="SAM" id="Phobius"/>
    </source>
</evidence>
<dbReference type="EMBL" id="SRPF01000001">
    <property type="protein sequence ID" value="TGN41670.1"/>
    <property type="molecule type" value="Genomic_DNA"/>
</dbReference>
<keyword evidence="1" id="KW-0812">Transmembrane</keyword>
<evidence type="ECO:0000313" key="3">
    <source>
        <dbReference type="Proteomes" id="UP000298325"/>
    </source>
</evidence>
<dbReference type="AlphaFoldDB" id="A0A4Z1C7R9"/>
<sequence length="184" mass="20040">MITGLVFVLELGLLSLLLLLAFRMLSLNRREPLMSSASPGYTSSPAMPISREKASAGRCELISQLHILASLQARDCKQQGFDVDSAHLAVREYAVCWLYGAASALSHPGQRNSDVLAGLVSQFAGRKLGIRQSEAVTVISTLTRNPVFLACFRSGIEGAEYWKTHHFVPRNASLFEAVTSNAFV</sequence>
<feature type="transmembrane region" description="Helical" evidence="1">
    <location>
        <begin position="6"/>
        <end position="25"/>
    </location>
</feature>
<keyword evidence="1" id="KW-0472">Membrane</keyword>
<reference evidence="2 3" key="1">
    <citation type="submission" date="2019-04" db="EMBL/GenBank/DDBJ databases">
        <authorList>
            <person name="Park S."/>
            <person name="Yoon J.-H."/>
        </authorList>
    </citation>
    <scope>NUCLEOTIDE SEQUENCE [LARGE SCALE GENOMIC DNA]</scope>
    <source>
        <strain evidence="2 3">HJM-18</strain>
    </source>
</reference>
<accession>A0A4Z1C7R9</accession>
<gene>
    <name evidence="2" type="ORF">E5Q11_03840</name>
</gene>
<dbReference type="OrthoDB" id="6362508at2"/>
<protein>
    <submittedName>
        <fullName evidence="2">Uncharacterized protein</fullName>
    </submittedName>
</protein>